<evidence type="ECO:0000313" key="1">
    <source>
        <dbReference type="EMBL" id="CAG8591985.1"/>
    </source>
</evidence>
<dbReference type="AlphaFoldDB" id="A0A9N9C5E9"/>
<organism evidence="1 2">
    <name type="scientific">Paraglomus occultum</name>
    <dbReference type="NCBI Taxonomy" id="144539"/>
    <lineage>
        <taxon>Eukaryota</taxon>
        <taxon>Fungi</taxon>
        <taxon>Fungi incertae sedis</taxon>
        <taxon>Mucoromycota</taxon>
        <taxon>Glomeromycotina</taxon>
        <taxon>Glomeromycetes</taxon>
        <taxon>Paraglomerales</taxon>
        <taxon>Paraglomeraceae</taxon>
        <taxon>Paraglomus</taxon>
    </lineage>
</organism>
<dbReference type="EMBL" id="CAJVPJ010001459">
    <property type="protein sequence ID" value="CAG8591985.1"/>
    <property type="molecule type" value="Genomic_DNA"/>
</dbReference>
<comment type="caution">
    <text evidence="1">The sequence shown here is derived from an EMBL/GenBank/DDBJ whole genome shotgun (WGS) entry which is preliminary data.</text>
</comment>
<dbReference type="Proteomes" id="UP000789572">
    <property type="component" value="Unassembled WGS sequence"/>
</dbReference>
<evidence type="ECO:0000313" key="2">
    <source>
        <dbReference type="Proteomes" id="UP000789572"/>
    </source>
</evidence>
<name>A0A9N9C5E9_9GLOM</name>
<accession>A0A9N9C5E9</accession>
<keyword evidence="2" id="KW-1185">Reference proteome</keyword>
<protein>
    <submittedName>
        <fullName evidence="1">7923_t:CDS:1</fullName>
    </submittedName>
</protein>
<sequence length="139" mass="15677">MEPSTRGIDATTAVSASLHFAYQSMQQEYVDGSNQYFLYQDFPNDSQNGLQLTRQYQSSSQLSTDVIIFGSLPTYSISQVTNQQQARAYIDDSNLPVREHLVTVVVAVPVFEVQTPSQFDDAVFTSIECYSRYAWSFSD</sequence>
<proteinExistence type="predicted"/>
<gene>
    <name evidence="1" type="ORF">POCULU_LOCUS7022</name>
</gene>
<reference evidence="1" key="1">
    <citation type="submission" date="2021-06" db="EMBL/GenBank/DDBJ databases">
        <authorList>
            <person name="Kallberg Y."/>
            <person name="Tangrot J."/>
            <person name="Rosling A."/>
        </authorList>
    </citation>
    <scope>NUCLEOTIDE SEQUENCE</scope>
    <source>
        <strain evidence="1">IA702</strain>
    </source>
</reference>